<accession>A0A2S9WQZ7</accession>
<reference evidence="2 3" key="1">
    <citation type="submission" date="2016-11" db="EMBL/GenBank/DDBJ databases">
        <title>Trade-off between light-utilization and light-protection in marine flavobacteria.</title>
        <authorList>
            <person name="Kumagai Y."/>
        </authorList>
    </citation>
    <scope>NUCLEOTIDE SEQUENCE [LARGE SCALE GENOMIC DNA]</scope>
    <source>
        <strain evidence="2 3">JCM 17109</strain>
    </source>
</reference>
<dbReference type="InterPro" id="IPR050523">
    <property type="entry name" value="AKR_Detox_Biosynth"/>
</dbReference>
<dbReference type="Proteomes" id="UP000239532">
    <property type="component" value="Unassembled WGS sequence"/>
</dbReference>
<dbReference type="Pfam" id="PF00248">
    <property type="entry name" value="Aldo_ket_red"/>
    <property type="match status" value="1"/>
</dbReference>
<dbReference type="Gene3D" id="3.20.20.100">
    <property type="entry name" value="NADP-dependent oxidoreductase domain"/>
    <property type="match status" value="1"/>
</dbReference>
<name>A0A2S9WQZ7_9FLAO</name>
<dbReference type="OrthoDB" id="9773828at2"/>
<dbReference type="PANTHER" id="PTHR43364:SF6">
    <property type="entry name" value="OXIDOREDUCTASE-RELATED"/>
    <property type="match status" value="1"/>
</dbReference>
<dbReference type="InterPro" id="IPR023210">
    <property type="entry name" value="NADP_OxRdtase_dom"/>
</dbReference>
<organism evidence="2 3">
    <name type="scientific">Nonlabens agnitus</name>
    <dbReference type="NCBI Taxonomy" id="870484"/>
    <lineage>
        <taxon>Bacteria</taxon>
        <taxon>Pseudomonadati</taxon>
        <taxon>Bacteroidota</taxon>
        <taxon>Flavobacteriia</taxon>
        <taxon>Flavobacteriales</taxon>
        <taxon>Flavobacteriaceae</taxon>
        <taxon>Nonlabens</taxon>
    </lineage>
</organism>
<dbReference type="SUPFAM" id="SSF51430">
    <property type="entry name" value="NAD(P)-linked oxidoreductase"/>
    <property type="match status" value="1"/>
</dbReference>
<dbReference type="GO" id="GO:0005829">
    <property type="term" value="C:cytosol"/>
    <property type="evidence" value="ECO:0007669"/>
    <property type="project" value="TreeGrafter"/>
</dbReference>
<evidence type="ECO:0000313" key="3">
    <source>
        <dbReference type="Proteomes" id="UP000239532"/>
    </source>
</evidence>
<proteinExistence type="predicted"/>
<evidence type="ECO:0000259" key="1">
    <source>
        <dbReference type="Pfam" id="PF00248"/>
    </source>
</evidence>
<keyword evidence="3" id="KW-1185">Reference proteome</keyword>
<sequence>METKQIGTTDLRIPPVAFGCNVLGWTMDRKQSFKVLDELYEMGFNYMDTADVYSRWVDGHEGGESERILGAWMKERGLRGRIIVATKVGMDVGQGHIDLSRSHITQQIEKSLHNLQTDYVDIYFSHRHDPNVEVADVLETYAGLIKEGKVRHVGASSFPLDVFKKAIALHEQHELPKYQIYQPEYSILHRTDFENGYQDFVLQNDIAVTNYWALANGFLTGKYESIDDIKGTSRESNLKKYFDDKGMRVLKALQQVSQDTGISQAGVTIARTIAQPGITAPIVSATKPGQLQAFREAATNSLSKDHLAMLNKASLDG</sequence>
<dbReference type="EMBL" id="MQUC01000003">
    <property type="protein sequence ID" value="PRP65914.1"/>
    <property type="molecule type" value="Genomic_DNA"/>
</dbReference>
<dbReference type="RefSeq" id="WP_105981779.1">
    <property type="nucleotide sequence ID" value="NZ_MQUC01000003.1"/>
</dbReference>
<protein>
    <recommendedName>
        <fullName evidence="1">NADP-dependent oxidoreductase domain-containing protein</fullName>
    </recommendedName>
</protein>
<comment type="caution">
    <text evidence="2">The sequence shown here is derived from an EMBL/GenBank/DDBJ whole genome shotgun (WGS) entry which is preliminary data.</text>
</comment>
<dbReference type="AlphaFoldDB" id="A0A2S9WQZ7"/>
<gene>
    <name evidence="2" type="ORF">BST86_01825</name>
</gene>
<feature type="domain" description="NADP-dependent oxidoreductase" evidence="1">
    <location>
        <begin position="16"/>
        <end position="313"/>
    </location>
</feature>
<dbReference type="InterPro" id="IPR036812">
    <property type="entry name" value="NAD(P)_OxRdtase_dom_sf"/>
</dbReference>
<dbReference type="PANTHER" id="PTHR43364">
    <property type="entry name" value="NADH-SPECIFIC METHYLGLYOXAL REDUCTASE-RELATED"/>
    <property type="match status" value="1"/>
</dbReference>
<evidence type="ECO:0000313" key="2">
    <source>
        <dbReference type="EMBL" id="PRP65914.1"/>
    </source>
</evidence>